<accession>A0ABP8WMP2</accession>
<keyword evidence="4 6" id="KW-1133">Transmembrane helix</keyword>
<feature type="transmembrane region" description="Helical" evidence="6">
    <location>
        <begin position="118"/>
        <end position="142"/>
    </location>
</feature>
<organism evidence="8 9">
    <name type="scientific">Kocuria gwangalliensis</name>
    <dbReference type="NCBI Taxonomy" id="501592"/>
    <lineage>
        <taxon>Bacteria</taxon>
        <taxon>Bacillati</taxon>
        <taxon>Actinomycetota</taxon>
        <taxon>Actinomycetes</taxon>
        <taxon>Micrococcales</taxon>
        <taxon>Micrococcaceae</taxon>
        <taxon>Kocuria</taxon>
    </lineage>
</organism>
<feature type="domain" description="Copper resistance protein D" evidence="7">
    <location>
        <begin position="261"/>
        <end position="354"/>
    </location>
</feature>
<evidence type="ECO:0000313" key="8">
    <source>
        <dbReference type="EMBL" id="GAA4691658.1"/>
    </source>
</evidence>
<feature type="transmembrane region" description="Helical" evidence="6">
    <location>
        <begin position="195"/>
        <end position="216"/>
    </location>
</feature>
<keyword evidence="9" id="KW-1185">Reference proteome</keyword>
<dbReference type="Pfam" id="PF09678">
    <property type="entry name" value="Caa3_CtaG"/>
    <property type="match status" value="1"/>
</dbReference>
<feature type="transmembrane region" description="Helical" evidence="6">
    <location>
        <begin position="332"/>
        <end position="354"/>
    </location>
</feature>
<dbReference type="EMBL" id="BAABLN010000005">
    <property type="protein sequence ID" value="GAA4691658.1"/>
    <property type="molecule type" value="Genomic_DNA"/>
</dbReference>
<dbReference type="Proteomes" id="UP001501446">
    <property type="component" value="Unassembled WGS sequence"/>
</dbReference>
<dbReference type="InterPro" id="IPR008457">
    <property type="entry name" value="Cu-R_CopD_dom"/>
</dbReference>
<feature type="transmembrane region" description="Helical" evidence="6">
    <location>
        <begin position="298"/>
        <end position="320"/>
    </location>
</feature>
<keyword evidence="3 6" id="KW-0812">Transmembrane</keyword>
<dbReference type="InterPro" id="IPR019108">
    <property type="entry name" value="Caa3_assmbl_CtaG-rel"/>
</dbReference>
<evidence type="ECO:0000256" key="2">
    <source>
        <dbReference type="ARBA" id="ARBA00022475"/>
    </source>
</evidence>
<comment type="subcellular location">
    <subcellularLocation>
        <location evidence="1">Cell membrane</location>
        <topology evidence="1">Multi-pass membrane protein</topology>
    </subcellularLocation>
</comment>
<evidence type="ECO:0000259" key="7">
    <source>
        <dbReference type="Pfam" id="PF05425"/>
    </source>
</evidence>
<evidence type="ECO:0000256" key="3">
    <source>
        <dbReference type="ARBA" id="ARBA00022692"/>
    </source>
</evidence>
<evidence type="ECO:0000256" key="6">
    <source>
        <dbReference type="SAM" id="Phobius"/>
    </source>
</evidence>
<dbReference type="Pfam" id="PF05425">
    <property type="entry name" value="CopD"/>
    <property type="match status" value="1"/>
</dbReference>
<keyword evidence="5 6" id="KW-0472">Membrane</keyword>
<feature type="transmembrane region" description="Helical" evidence="6">
    <location>
        <begin position="29"/>
        <end position="49"/>
    </location>
</feature>
<feature type="transmembrane region" description="Helical" evidence="6">
    <location>
        <begin position="509"/>
        <end position="532"/>
    </location>
</feature>
<feature type="transmembrane region" description="Helical" evidence="6">
    <location>
        <begin position="69"/>
        <end position="97"/>
    </location>
</feature>
<feature type="transmembrane region" description="Helical" evidence="6">
    <location>
        <begin position="577"/>
        <end position="601"/>
    </location>
</feature>
<keyword evidence="2" id="KW-1003">Cell membrane</keyword>
<feature type="transmembrane region" description="Helical" evidence="6">
    <location>
        <begin position="463"/>
        <end position="488"/>
    </location>
</feature>
<gene>
    <name evidence="8" type="ORF">GCM10025781_05930</name>
</gene>
<evidence type="ECO:0000313" key="9">
    <source>
        <dbReference type="Proteomes" id="UP001501446"/>
    </source>
</evidence>
<sequence length="666" mass="68353">MTSPSRTTTTPPPAPSAPALAVVGRRRGVATAALIVVGLMTLTVLWVALSSSGATAAREVLDPGAMVRWGLPAATTVHHLAMSITWAGLVFATTVVPRSTPAHGARTPGAEHPAFARVLNVAAGAAAVWTLAAVAIIVLSYADTIGAPVSGSTEFTGQLGYYVTRLIPGQAWAVTAVMAALTTTLAVLARSPGPVTATTVVALAAVIPLSQLGHVAGVDDHNGAVNALALHLLGAGIWTGGIIVLALLVPLLTTPQATHGVLVRFSALAAVAFVVVAVSGVINTVYRIGGWDGLASGYGALVIAKTIATVALGVLGYLNGRVIAAGPASRGRVWRLITVEAFILCAVMALGVALGRTPTPVPLEREPDITAAEILTGYLLPPPLSASGWVTQWRLDWLWIAVAILAACLYLAGARRLRYTRTPWPVARTVAFLAGLVLLVYVTCGLPAVYAPILFSIHTTAHLLLAFPVPLLLIAGRPGLLAAALVPARTDGSTGARELTTAWRTSRTGALMAHPIPAAVLVLAGLGVFYYTPAFALALHTHVGHELMNTTALVLGLIFAAAVLVPPRDRAAVHTQALTLVGTATALGLWAGATALSPALIQPEWFSGLGRDWGPAPLADQQSAASSILLAGALPLLATALAVLARRPQADTPVIDNGTVKDTHHG</sequence>
<feature type="transmembrane region" description="Helical" evidence="6">
    <location>
        <begin position="397"/>
        <end position="414"/>
    </location>
</feature>
<reference evidence="9" key="1">
    <citation type="journal article" date="2019" name="Int. J. Syst. Evol. Microbiol.">
        <title>The Global Catalogue of Microorganisms (GCM) 10K type strain sequencing project: providing services to taxonomists for standard genome sequencing and annotation.</title>
        <authorList>
            <consortium name="The Broad Institute Genomics Platform"/>
            <consortium name="The Broad Institute Genome Sequencing Center for Infectious Disease"/>
            <person name="Wu L."/>
            <person name="Ma J."/>
        </authorList>
    </citation>
    <scope>NUCLEOTIDE SEQUENCE [LARGE SCALE GENOMIC DNA]</scope>
    <source>
        <strain evidence="9">JCM 18958</strain>
    </source>
</reference>
<feature type="transmembrane region" description="Helical" evidence="6">
    <location>
        <begin position="169"/>
        <end position="188"/>
    </location>
</feature>
<proteinExistence type="predicted"/>
<evidence type="ECO:0000256" key="1">
    <source>
        <dbReference type="ARBA" id="ARBA00004651"/>
    </source>
</evidence>
<evidence type="ECO:0000256" key="4">
    <source>
        <dbReference type="ARBA" id="ARBA00022989"/>
    </source>
</evidence>
<feature type="transmembrane region" description="Helical" evidence="6">
    <location>
        <begin position="621"/>
        <end position="645"/>
    </location>
</feature>
<feature type="transmembrane region" description="Helical" evidence="6">
    <location>
        <begin position="426"/>
        <end position="451"/>
    </location>
</feature>
<protein>
    <submittedName>
        <fullName evidence="8">Cytochrome c oxidase assembly protein</fullName>
    </submittedName>
</protein>
<comment type="caution">
    <text evidence="8">The sequence shown here is derived from an EMBL/GenBank/DDBJ whole genome shotgun (WGS) entry which is preliminary data.</text>
</comment>
<feature type="transmembrane region" description="Helical" evidence="6">
    <location>
        <begin position="547"/>
        <end position="565"/>
    </location>
</feature>
<dbReference type="PANTHER" id="PTHR34820:SF4">
    <property type="entry name" value="INNER MEMBRANE PROTEIN YEBZ"/>
    <property type="match status" value="1"/>
</dbReference>
<feature type="transmembrane region" description="Helical" evidence="6">
    <location>
        <begin position="228"/>
        <end position="249"/>
    </location>
</feature>
<dbReference type="InterPro" id="IPR032694">
    <property type="entry name" value="CopC/D"/>
</dbReference>
<dbReference type="PANTHER" id="PTHR34820">
    <property type="entry name" value="INNER MEMBRANE PROTEIN YEBZ"/>
    <property type="match status" value="1"/>
</dbReference>
<feature type="transmembrane region" description="Helical" evidence="6">
    <location>
        <begin position="261"/>
        <end position="286"/>
    </location>
</feature>
<name>A0ABP8WMP2_9MICC</name>
<evidence type="ECO:0000256" key="5">
    <source>
        <dbReference type="ARBA" id="ARBA00023136"/>
    </source>
</evidence>
<dbReference type="RefSeq" id="WP_229587029.1">
    <property type="nucleotide sequence ID" value="NZ_BAABLN010000005.1"/>
</dbReference>